<evidence type="ECO:0000256" key="1">
    <source>
        <dbReference type="ARBA" id="ARBA00004141"/>
    </source>
</evidence>
<keyword evidence="11" id="KW-1003">Cell membrane</keyword>
<evidence type="ECO:0000256" key="5">
    <source>
        <dbReference type="ARBA" id="ARBA00022741"/>
    </source>
</evidence>
<dbReference type="SFLD" id="SFLDF00027">
    <property type="entry name" value="p-type_atpase"/>
    <property type="match status" value="1"/>
</dbReference>
<protein>
    <submittedName>
        <fullName evidence="13">Heavy metal translocating P-type ATPase</fullName>
    </submittedName>
</protein>
<evidence type="ECO:0000313" key="13">
    <source>
        <dbReference type="EMBL" id="MBD2529124.1"/>
    </source>
</evidence>
<dbReference type="SUPFAM" id="SSF56784">
    <property type="entry name" value="HAD-like"/>
    <property type="match status" value="1"/>
</dbReference>
<name>A0ABR8DKP6_9NOSO</name>
<keyword evidence="5 11" id="KW-0547">Nucleotide-binding</keyword>
<dbReference type="InterPro" id="IPR023299">
    <property type="entry name" value="ATPase_P-typ_cyto_dom_N"/>
</dbReference>
<dbReference type="PROSITE" id="PS01229">
    <property type="entry name" value="COF_2"/>
    <property type="match status" value="1"/>
</dbReference>
<reference evidence="13 14" key="1">
    <citation type="journal article" date="2020" name="ISME J.">
        <title>Comparative genomics reveals insights into cyanobacterial evolution and habitat adaptation.</title>
        <authorList>
            <person name="Chen M.Y."/>
            <person name="Teng W.K."/>
            <person name="Zhao L."/>
            <person name="Hu C.X."/>
            <person name="Zhou Y.K."/>
            <person name="Han B.P."/>
            <person name="Song L.R."/>
            <person name="Shu W.S."/>
        </authorList>
    </citation>
    <scope>NUCLEOTIDE SEQUENCE [LARGE SCALE GENOMIC DNA]</scope>
    <source>
        <strain evidence="13 14">FACHB-838</strain>
    </source>
</reference>
<dbReference type="InterPro" id="IPR027256">
    <property type="entry name" value="P-typ_ATPase_IB"/>
</dbReference>
<dbReference type="InterPro" id="IPR051949">
    <property type="entry name" value="Cation_Transport_ATPase"/>
</dbReference>
<dbReference type="RefSeq" id="WP_190939747.1">
    <property type="nucleotide sequence ID" value="NZ_JACJSI010000007.1"/>
</dbReference>
<dbReference type="Gene3D" id="2.70.150.10">
    <property type="entry name" value="Calcium-transporting ATPase, cytoplasmic transduction domain A"/>
    <property type="match status" value="1"/>
</dbReference>
<dbReference type="SUPFAM" id="SSF81665">
    <property type="entry name" value="Calcium ATPase, transmembrane domain M"/>
    <property type="match status" value="1"/>
</dbReference>
<dbReference type="NCBIfam" id="TIGR01525">
    <property type="entry name" value="ATPase-IB_hvy"/>
    <property type="match status" value="1"/>
</dbReference>
<dbReference type="PANTHER" id="PTHR43079">
    <property type="entry name" value="PROBABLE CADMIUM/ZINC-TRANSPORTING ATPASE HMA1"/>
    <property type="match status" value="1"/>
</dbReference>
<keyword evidence="9 11" id="KW-1133">Transmembrane helix</keyword>
<dbReference type="InterPro" id="IPR018303">
    <property type="entry name" value="ATPase_P-typ_P_site"/>
</dbReference>
<dbReference type="PANTHER" id="PTHR43079:SF1">
    <property type="entry name" value="CADMIUM_ZINC-TRANSPORTING ATPASE HMA1, CHLOROPLASTIC-RELATED"/>
    <property type="match status" value="1"/>
</dbReference>
<proteinExistence type="inferred from homology"/>
<feature type="transmembrane region" description="Helical" evidence="11">
    <location>
        <begin position="593"/>
        <end position="610"/>
    </location>
</feature>
<dbReference type="NCBIfam" id="TIGR01494">
    <property type="entry name" value="ATPase_P-type"/>
    <property type="match status" value="1"/>
</dbReference>
<keyword evidence="3 11" id="KW-0812">Transmembrane</keyword>
<feature type="domain" description="P-type ATPase A" evidence="12">
    <location>
        <begin position="130"/>
        <end position="231"/>
    </location>
</feature>
<dbReference type="Pfam" id="PF00122">
    <property type="entry name" value="E1-E2_ATPase"/>
    <property type="match status" value="1"/>
</dbReference>
<dbReference type="InterPro" id="IPR023298">
    <property type="entry name" value="ATPase_P-typ_TM_dom_sf"/>
</dbReference>
<dbReference type="PRINTS" id="PR00119">
    <property type="entry name" value="CATATPASE"/>
</dbReference>
<dbReference type="InterPro" id="IPR036412">
    <property type="entry name" value="HAD-like_sf"/>
</dbReference>
<evidence type="ECO:0000256" key="2">
    <source>
        <dbReference type="ARBA" id="ARBA00006024"/>
    </source>
</evidence>
<dbReference type="EMBL" id="JACJSI010000007">
    <property type="protein sequence ID" value="MBD2529124.1"/>
    <property type="molecule type" value="Genomic_DNA"/>
</dbReference>
<dbReference type="Proteomes" id="UP000623440">
    <property type="component" value="Unassembled WGS sequence"/>
</dbReference>
<keyword evidence="6 11" id="KW-0067">ATP-binding</keyword>
<dbReference type="SFLD" id="SFLDS00003">
    <property type="entry name" value="Haloacid_Dehalogenase"/>
    <property type="match status" value="1"/>
</dbReference>
<dbReference type="InterPro" id="IPR001757">
    <property type="entry name" value="P_typ_ATPase"/>
</dbReference>
<gene>
    <name evidence="13" type="ORF">H6G97_05885</name>
</gene>
<accession>A0ABR8DKP6</accession>
<dbReference type="Gene3D" id="3.40.1110.10">
    <property type="entry name" value="Calcium-transporting ATPase, cytoplasmic domain N"/>
    <property type="match status" value="1"/>
</dbReference>
<sequence>MLYPQRFNQFTREHADTVAALLCGLLLFFGWFALHLGWLGLALLLLPAAYVIGGYESAREGLTTLFKEKELDVDLLMIVAAIGAASLGLWRREYHLIIDGAILILIFAISGALEGYAMARTERSIRSLMSLTPDTARVLLQGREEEIPISQLKVGDEIVVKPGELIPTDGIILSGYSTLNQAAITGESLPVEKTVGEEVFAGTLNGYGALQIKVHKPAQSSLIQRVIRLVEQAQTEAPPSQEFIDRFEKGYAKIIVVAGILLAILPPFLWGWDWETTIYRALTFLVVASPCALMAAIMPTLLSGIANGARQGILFKNGAQLEKIGKVRAIAFDKTGTLTTGQVQVFQVISVSEYTKQDVLKAAASVESYSEHPIGKAIVQAAGDLDLVGAIQVQAIPGQGIVGIAQEQQVIVGNAVFVQKYVTNLPEELREMAQSLEQEGKTVVWVAQGNIAEVMGVIAIADEVRSQAATTITRLKKLGVEQIVMLTGDNQETAHSVAKAVGIDRVYAQLLPEDKLDVIRRLQQQYQTVAMVGDGINDAPALAQASVGIAMGVSGSDVALETADIVLMADRLEKIAVAIHLGRRSQAIVKQNIVVALGFIMLLLVGNFLGNINLPIGVIGHEGSTVLVTLSGLRLLK</sequence>
<keyword evidence="7" id="KW-0460">Magnesium</keyword>
<feature type="transmembrane region" description="Helical" evidence="11">
    <location>
        <begin position="96"/>
        <end position="119"/>
    </location>
</feature>
<organism evidence="13 14">
    <name type="scientific">Nostoc flagelliforme FACHB-838</name>
    <dbReference type="NCBI Taxonomy" id="2692904"/>
    <lineage>
        <taxon>Bacteria</taxon>
        <taxon>Bacillati</taxon>
        <taxon>Cyanobacteriota</taxon>
        <taxon>Cyanophyceae</taxon>
        <taxon>Nostocales</taxon>
        <taxon>Nostocaceae</taxon>
        <taxon>Nostoc</taxon>
    </lineage>
</organism>
<dbReference type="Pfam" id="PF00702">
    <property type="entry name" value="Hydrolase"/>
    <property type="match status" value="1"/>
</dbReference>
<dbReference type="PROSITE" id="PS00154">
    <property type="entry name" value="ATPASE_E1_E2"/>
    <property type="match status" value="1"/>
</dbReference>
<evidence type="ECO:0000313" key="14">
    <source>
        <dbReference type="Proteomes" id="UP000623440"/>
    </source>
</evidence>
<comment type="subcellular location">
    <subcellularLocation>
        <location evidence="11">Cell membrane</location>
    </subcellularLocation>
    <subcellularLocation>
        <location evidence="1">Membrane</location>
        <topology evidence="1">Multi-pass membrane protein</topology>
    </subcellularLocation>
</comment>
<evidence type="ECO:0000256" key="11">
    <source>
        <dbReference type="RuleBase" id="RU362081"/>
    </source>
</evidence>
<evidence type="ECO:0000256" key="10">
    <source>
        <dbReference type="ARBA" id="ARBA00023136"/>
    </source>
</evidence>
<comment type="caution">
    <text evidence="13">The sequence shown here is derived from an EMBL/GenBank/DDBJ whole genome shotgun (WGS) entry which is preliminary data.</text>
</comment>
<dbReference type="PRINTS" id="PR00120">
    <property type="entry name" value="HATPASE"/>
</dbReference>
<dbReference type="InterPro" id="IPR008250">
    <property type="entry name" value="ATPase_P-typ_transduc_dom_A_sf"/>
</dbReference>
<dbReference type="InterPro" id="IPR044492">
    <property type="entry name" value="P_typ_ATPase_HD_dom"/>
</dbReference>
<evidence type="ECO:0000256" key="8">
    <source>
        <dbReference type="ARBA" id="ARBA00022967"/>
    </source>
</evidence>
<dbReference type="SUPFAM" id="SSF81653">
    <property type="entry name" value="Calcium ATPase, transduction domain A"/>
    <property type="match status" value="1"/>
</dbReference>
<evidence type="ECO:0000256" key="7">
    <source>
        <dbReference type="ARBA" id="ARBA00022842"/>
    </source>
</evidence>
<evidence type="ECO:0000256" key="6">
    <source>
        <dbReference type="ARBA" id="ARBA00022840"/>
    </source>
</evidence>
<keyword evidence="10 11" id="KW-0472">Membrane</keyword>
<comment type="similarity">
    <text evidence="2 11">Belongs to the cation transport ATPase (P-type) (TC 3.A.3) family. Type IB subfamily.</text>
</comment>
<feature type="transmembrane region" description="Helical" evidence="11">
    <location>
        <begin position="278"/>
        <end position="302"/>
    </location>
</feature>
<evidence type="ECO:0000256" key="4">
    <source>
        <dbReference type="ARBA" id="ARBA00022723"/>
    </source>
</evidence>
<keyword evidence="4 11" id="KW-0479">Metal-binding</keyword>
<dbReference type="CDD" id="cd07551">
    <property type="entry name" value="P-type_ATPase_HM_ZosA_PfeT-like"/>
    <property type="match status" value="1"/>
</dbReference>
<evidence type="ECO:0000256" key="9">
    <source>
        <dbReference type="ARBA" id="ARBA00022989"/>
    </source>
</evidence>
<evidence type="ECO:0000259" key="12">
    <source>
        <dbReference type="Pfam" id="PF00122"/>
    </source>
</evidence>
<keyword evidence="8" id="KW-1278">Translocase</keyword>
<keyword evidence="14" id="KW-1185">Reference proteome</keyword>
<feature type="transmembrane region" description="Helical" evidence="11">
    <location>
        <begin position="19"/>
        <end position="52"/>
    </location>
</feature>
<dbReference type="Gene3D" id="3.40.50.1000">
    <property type="entry name" value="HAD superfamily/HAD-like"/>
    <property type="match status" value="1"/>
</dbReference>
<dbReference type="InterPro" id="IPR059000">
    <property type="entry name" value="ATPase_P-type_domA"/>
</dbReference>
<evidence type="ECO:0000256" key="3">
    <source>
        <dbReference type="ARBA" id="ARBA00022692"/>
    </source>
</evidence>
<dbReference type="InterPro" id="IPR023214">
    <property type="entry name" value="HAD_sf"/>
</dbReference>
<dbReference type="SFLD" id="SFLDG00002">
    <property type="entry name" value="C1.7:_P-type_atpase_like"/>
    <property type="match status" value="1"/>
</dbReference>
<feature type="transmembrane region" description="Helical" evidence="11">
    <location>
        <begin position="251"/>
        <end position="272"/>
    </location>
</feature>